<evidence type="ECO:0000256" key="1">
    <source>
        <dbReference type="SAM" id="MobiDB-lite"/>
    </source>
</evidence>
<feature type="compositionally biased region" description="Low complexity" evidence="1">
    <location>
        <begin position="592"/>
        <end position="609"/>
    </location>
</feature>
<proteinExistence type="predicted"/>
<reference evidence="3 4" key="1">
    <citation type="journal article" date="2021" name="Sci. Rep.">
        <title>Genome sequencing of the multicellular alga Astrephomene provides insights into convergent evolution of germ-soma differentiation.</title>
        <authorList>
            <person name="Yamashita S."/>
            <person name="Yamamoto K."/>
            <person name="Matsuzaki R."/>
            <person name="Suzuki S."/>
            <person name="Yamaguchi H."/>
            <person name="Hirooka S."/>
            <person name="Minakuchi Y."/>
            <person name="Miyagishima S."/>
            <person name="Kawachi M."/>
            <person name="Toyoda A."/>
            <person name="Nozaki H."/>
        </authorList>
    </citation>
    <scope>NUCLEOTIDE SEQUENCE [LARGE SCALE GENOMIC DNA]</scope>
    <source>
        <strain evidence="3 4">NIES-4017</strain>
    </source>
</reference>
<keyword evidence="2" id="KW-0812">Transmembrane</keyword>
<dbReference type="PANTHER" id="PTHR24330">
    <property type="entry name" value="HOMEOBOX PROTEIN BARH-LIKE"/>
    <property type="match status" value="1"/>
</dbReference>
<feature type="region of interest" description="Disordered" evidence="1">
    <location>
        <begin position="643"/>
        <end position="686"/>
    </location>
</feature>
<dbReference type="EMBL" id="BMAR01000025">
    <property type="protein sequence ID" value="GFR48712.1"/>
    <property type="molecule type" value="Genomic_DNA"/>
</dbReference>
<dbReference type="InterPro" id="IPR052145">
    <property type="entry name" value="Mediator/Homeobox_domain"/>
</dbReference>
<comment type="caution">
    <text evidence="3">The sequence shown here is derived from an EMBL/GenBank/DDBJ whole genome shotgun (WGS) entry which is preliminary data.</text>
</comment>
<feature type="transmembrane region" description="Helical" evidence="2">
    <location>
        <begin position="818"/>
        <end position="841"/>
    </location>
</feature>
<name>A0AAD3HQ50_9CHLO</name>
<dbReference type="AlphaFoldDB" id="A0AAD3HQ50"/>
<dbReference type="Proteomes" id="UP001054857">
    <property type="component" value="Unassembled WGS sequence"/>
</dbReference>
<evidence type="ECO:0000256" key="2">
    <source>
        <dbReference type="SAM" id="Phobius"/>
    </source>
</evidence>
<dbReference type="PANTHER" id="PTHR24330:SF19">
    <property type="entry name" value="MEDIATOR OF RNA POLYMERASE II TRANSCRIPTION SUBUNIT 29"/>
    <property type="match status" value="1"/>
</dbReference>
<protein>
    <submittedName>
        <fullName evidence="3">Uncharacterized protein</fullName>
    </submittedName>
</protein>
<keyword evidence="4" id="KW-1185">Reference proteome</keyword>
<feature type="compositionally biased region" description="Polar residues" evidence="1">
    <location>
        <begin position="646"/>
        <end position="655"/>
    </location>
</feature>
<gene>
    <name evidence="3" type="ORF">Agub_g10669</name>
</gene>
<feature type="region of interest" description="Disordered" evidence="1">
    <location>
        <begin position="515"/>
        <end position="623"/>
    </location>
</feature>
<evidence type="ECO:0000313" key="3">
    <source>
        <dbReference type="EMBL" id="GFR48712.1"/>
    </source>
</evidence>
<feature type="region of interest" description="Disordered" evidence="1">
    <location>
        <begin position="709"/>
        <end position="728"/>
    </location>
</feature>
<feature type="compositionally biased region" description="Pro residues" evidence="1">
    <location>
        <begin position="715"/>
        <end position="724"/>
    </location>
</feature>
<evidence type="ECO:0000313" key="4">
    <source>
        <dbReference type="Proteomes" id="UP001054857"/>
    </source>
</evidence>
<sequence length="857" mass="91210">MGVTAVNTPVKLGALSPPATKSPPARDSVLDALERLRQEQEETNRLLRRLLVPVTLISRCCSLLLDQVQRLVASCSVAALLLEDVSANLRSIFQHTSYIANLVSGATAAAAYDSLLGAHADHAANGLRLASAACLLAAAGIALPYDWAACGSKHHYAQQQQQQVVWFRNWRVIFASGGGDVAAAATARMRHAAATANGNQSGDAMPLLLTNWRLNVRRQFESWWLSLLAFSTGLTTQGGGSSGGSGDDSSGRWRLLGLPWLLRPQQASSSSAPQHAATCSRSEFGSGYGFISLLGSWLWPQSAATAVLPVALCRLAAVCGFTAGALLLAGWVAAGLLMQQRKTHGSASASATSARAVSSTMNTASAITKGDGTTPNTNLRTEVLTSAAAATAPHCNSSNNRRPRHLCVPSLPCAVSPGACMAMWLLSARLLLTHAPAWCAALGLMHGSWRTWLLAQLMWHAVLPYAVAMTQPSTIWAAQGTAATTAAEADVVEVTQQVLLRRALPLPLMMLHPHPVAMPPGVLQDKQQQQQKERKDKQPLQQQEKETERKDKQPLQQQCQQEAAGNEREHIQQQPAVRGSHEHYIKGPNADAQPRSAQQRSAASAQQQQQHKKHRSSSGSITRRLRRALFSCAFGATTRTDFAVDSRTQQGRQPTPTAPIIMEPAAPTGSRTSSPDHLPMESRTSSSGLVAPLVRMSAQPAAGCTAAVAAGADRAPPPPVPSAKPPSDSLPVTAVASAAGAPVLPGILAAIDAWLVIVKQEWLRCLLWQWLPTRMPANMSVAWLRVVVSAFWLYGMPVFTGVLPVLPWRWVAAQVVRMALAVMAVAVAVTVGLGAFTAAWLKVRRGGCCSGGGRTQQ</sequence>
<accession>A0AAD3HQ50</accession>
<feature type="transmembrane region" description="Helical" evidence="2">
    <location>
        <begin position="782"/>
        <end position="806"/>
    </location>
</feature>
<keyword evidence="2" id="KW-1133">Transmembrane helix</keyword>
<feature type="compositionally biased region" description="Basic and acidic residues" evidence="1">
    <location>
        <begin position="531"/>
        <end position="553"/>
    </location>
</feature>
<organism evidence="3 4">
    <name type="scientific">Astrephomene gubernaculifera</name>
    <dbReference type="NCBI Taxonomy" id="47775"/>
    <lineage>
        <taxon>Eukaryota</taxon>
        <taxon>Viridiplantae</taxon>
        <taxon>Chlorophyta</taxon>
        <taxon>core chlorophytes</taxon>
        <taxon>Chlorophyceae</taxon>
        <taxon>CS clade</taxon>
        <taxon>Chlamydomonadales</taxon>
        <taxon>Astrephomenaceae</taxon>
        <taxon>Astrephomene</taxon>
    </lineage>
</organism>
<keyword evidence="2" id="KW-0472">Membrane</keyword>